<sequence>EETFGTNQKQSREERGDLLLFQPIRLYYFNQLDCGQWVMRAFLEHPISEDTLRLLFEASNSSNMEKSLEILIQNAKSDFGRLELASKRILPAVLNIVHSFTHASPHQHNHILSFSLETYVLEKLQTRTHFLSLMGWLLCVCAEVRGLFCSSGPDHVLIRWALQVLANVSLAGERYQHAIWKELYPVGFVSIARVGTKETCDPLCMVICIRVVMETLNGLKSCQVMMAGLLFSYSLVSAEPASFGEDWLKLLLSRICLEESQLPVCSRGCEVTGSKDDHVSFYQAFLLQILSDILSERLRDVTVSKDIALFVFGIFKKSIWVLEHAMREKSGLPSGFVGVDVLGYSLAILRDICAQDGVRGNTMDANVVDVILLYGLIELLLSLLGALEPPAIIRKGLEQYEDQDGATIALIGHCVYRRKHAQNEIRLRNGILLLLQQCVTDEDNPFLREWGIWSVRNMLEGNDENQKVVAELEIQGSADVPEITALGLLVEVDQRTRRAKLVNIPIPVNNHDHLSSNVRWGRKKPNSRTKQDFDFLICNVIEAMEAYKRWVKQNKDHVHSLESLDNFNLFHVHMKSIDLVNIELLQGLMWLLPERFSDSVGPGAESNYLNLNLSSYQSPFQKAACYMYSSKTKITELAHFSWRSSFRTPETWINGYRDNG</sequence>
<keyword evidence="5" id="KW-1185">Reference proteome</keyword>
<name>A0A371GJK3_MUCPR</name>
<dbReference type="AlphaFoldDB" id="A0A371GJK3"/>
<evidence type="ECO:0000256" key="1">
    <source>
        <dbReference type="ARBA" id="ARBA00022618"/>
    </source>
</evidence>
<keyword evidence="2" id="KW-0131">Cell cycle</keyword>
<dbReference type="InterPro" id="IPR016024">
    <property type="entry name" value="ARM-type_fold"/>
</dbReference>
<dbReference type="Proteomes" id="UP000257109">
    <property type="component" value="Unassembled WGS sequence"/>
</dbReference>
<dbReference type="Pfam" id="PF09759">
    <property type="entry name" value="Atx10homo_assoc"/>
    <property type="match status" value="1"/>
</dbReference>
<dbReference type="GO" id="GO:0051301">
    <property type="term" value="P:cell division"/>
    <property type="evidence" value="ECO:0007669"/>
    <property type="project" value="UniProtKB-KW"/>
</dbReference>
<evidence type="ECO:0000259" key="3">
    <source>
        <dbReference type="Pfam" id="PF09759"/>
    </source>
</evidence>
<dbReference type="InterPro" id="IPR019156">
    <property type="entry name" value="Ataxin-10_domain"/>
</dbReference>
<evidence type="ECO:0000256" key="2">
    <source>
        <dbReference type="ARBA" id="ARBA00023306"/>
    </source>
</evidence>
<organism evidence="4 5">
    <name type="scientific">Mucuna pruriens</name>
    <name type="common">Velvet bean</name>
    <name type="synonym">Dolichos pruriens</name>
    <dbReference type="NCBI Taxonomy" id="157652"/>
    <lineage>
        <taxon>Eukaryota</taxon>
        <taxon>Viridiplantae</taxon>
        <taxon>Streptophyta</taxon>
        <taxon>Embryophyta</taxon>
        <taxon>Tracheophyta</taxon>
        <taxon>Spermatophyta</taxon>
        <taxon>Magnoliopsida</taxon>
        <taxon>eudicotyledons</taxon>
        <taxon>Gunneridae</taxon>
        <taxon>Pentapetalae</taxon>
        <taxon>rosids</taxon>
        <taxon>fabids</taxon>
        <taxon>Fabales</taxon>
        <taxon>Fabaceae</taxon>
        <taxon>Papilionoideae</taxon>
        <taxon>50 kb inversion clade</taxon>
        <taxon>NPAAA clade</taxon>
        <taxon>indigoferoid/millettioid clade</taxon>
        <taxon>Phaseoleae</taxon>
        <taxon>Mucuna</taxon>
    </lineage>
</organism>
<dbReference type="PANTHER" id="PTHR13255">
    <property type="entry name" value="ATAXIN-10"/>
    <property type="match status" value="1"/>
</dbReference>
<feature type="non-terminal residue" evidence="4">
    <location>
        <position position="660"/>
    </location>
</feature>
<gene>
    <name evidence="4" type="primary">atxn10</name>
    <name evidence="4" type="ORF">CR513_27414</name>
</gene>
<dbReference type="EMBL" id="QJKJ01005315">
    <property type="protein sequence ID" value="RDX90700.1"/>
    <property type="molecule type" value="Genomic_DNA"/>
</dbReference>
<dbReference type="Gene3D" id="1.25.10.10">
    <property type="entry name" value="Leucine-rich Repeat Variant"/>
    <property type="match status" value="1"/>
</dbReference>
<dbReference type="SUPFAM" id="SSF48371">
    <property type="entry name" value="ARM repeat"/>
    <property type="match status" value="1"/>
</dbReference>
<evidence type="ECO:0000313" key="5">
    <source>
        <dbReference type="Proteomes" id="UP000257109"/>
    </source>
</evidence>
<reference evidence="4" key="1">
    <citation type="submission" date="2018-05" db="EMBL/GenBank/DDBJ databases">
        <title>Draft genome of Mucuna pruriens seed.</title>
        <authorList>
            <person name="Nnadi N.E."/>
            <person name="Vos R."/>
            <person name="Hasami M.H."/>
            <person name="Devisetty U.K."/>
            <person name="Aguiy J.C."/>
        </authorList>
    </citation>
    <scope>NUCLEOTIDE SEQUENCE [LARGE SCALE GENOMIC DNA]</scope>
    <source>
        <strain evidence="4">JCA_2017</strain>
    </source>
</reference>
<comment type="caution">
    <text evidence="4">The sequence shown here is derived from an EMBL/GenBank/DDBJ whole genome shotgun (WGS) entry which is preliminary data.</text>
</comment>
<accession>A0A371GJK3</accession>
<dbReference type="GO" id="GO:0005829">
    <property type="term" value="C:cytosol"/>
    <property type="evidence" value="ECO:0007669"/>
    <property type="project" value="TreeGrafter"/>
</dbReference>
<dbReference type="InterPro" id="IPR011989">
    <property type="entry name" value="ARM-like"/>
</dbReference>
<dbReference type="PANTHER" id="PTHR13255:SF0">
    <property type="entry name" value="ATAXIN-10"/>
    <property type="match status" value="1"/>
</dbReference>
<dbReference type="InterPro" id="IPR051374">
    <property type="entry name" value="Ataxin-10/CTR86_families"/>
</dbReference>
<feature type="non-terminal residue" evidence="4">
    <location>
        <position position="1"/>
    </location>
</feature>
<protein>
    <submittedName>
        <fullName evidence="4">Ataxin-10</fullName>
    </submittedName>
</protein>
<evidence type="ECO:0000313" key="4">
    <source>
        <dbReference type="EMBL" id="RDX90700.1"/>
    </source>
</evidence>
<dbReference type="OrthoDB" id="379794at2759"/>
<proteinExistence type="predicted"/>
<feature type="domain" description="Ataxin-10" evidence="3">
    <location>
        <begin position="407"/>
        <end position="496"/>
    </location>
</feature>
<keyword evidence="1" id="KW-0132">Cell division</keyword>